<evidence type="ECO:0000313" key="2">
    <source>
        <dbReference type="Proteomes" id="UP000068250"/>
    </source>
</evidence>
<proteinExistence type="predicted"/>
<gene>
    <name evidence="1" type="ORF">AGA_667</name>
</gene>
<sequence>MEIYYLIYFFARNFIKSWKNGEKTDQEASNIAQH</sequence>
<reference evidence="2" key="1">
    <citation type="submission" date="2014-09" db="EMBL/GenBank/DDBJ databases">
        <authorList>
            <person name="Illeghems K.G."/>
        </authorList>
    </citation>
    <scope>NUCLEOTIDE SEQUENCE [LARGE SCALE GENOMIC DNA]</scope>
    <source>
        <strain evidence="2">LMG 23848T</strain>
    </source>
</reference>
<name>A0A0U5BGS3_9PROT</name>
<protein>
    <submittedName>
        <fullName evidence="1">Uncharacterized protein</fullName>
    </submittedName>
</protein>
<dbReference type="EMBL" id="LN609302">
    <property type="protein sequence ID" value="CEF54249.1"/>
    <property type="molecule type" value="Genomic_DNA"/>
</dbReference>
<dbReference type="Proteomes" id="UP000068250">
    <property type="component" value="Chromosome I"/>
</dbReference>
<evidence type="ECO:0000313" key="1">
    <source>
        <dbReference type="EMBL" id="CEF54249.1"/>
    </source>
</evidence>
<organism evidence="1 2">
    <name type="scientific">Acetobacter ghanensis</name>
    <dbReference type="NCBI Taxonomy" id="431306"/>
    <lineage>
        <taxon>Bacteria</taxon>
        <taxon>Pseudomonadati</taxon>
        <taxon>Pseudomonadota</taxon>
        <taxon>Alphaproteobacteria</taxon>
        <taxon>Acetobacterales</taxon>
        <taxon>Acetobacteraceae</taxon>
        <taxon>Acetobacter</taxon>
    </lineage>
</organism>
<accession>A0A0U5BGS3</accession>
<dbReference type="AlphaFoldDB" id="A0A0U5BGS3"/>